<dbReference type="Proteomes" id="UP000191820">
    <property type="component" value="Chromosome"/>
</dbReference>
<name>A0ABM6JGQ5_9GAMM</name>
<evidence type="ECO:0000313" key="4">
    <source>
        <dbReference type="EMBL" id="ARD21367.1"/>
    </source>
</evidence>
<dbReference type="Pfam" id="PF13505">
    <property type="entry name" value="OMP_b-brl"/>
    <property type="match status" value="1"/>
</dbReference>
<proteinExistence type="predicted"/>
<dbReference type="Gene3D" id="2.40.160.20">
    <property type="match status" value="1"/>
</dbReference>
<dbReference type="PROSITE" id="PS51781">
    <property type="entry name" value="SH3B"/>
    <property type="match status" value="1"/>
</dbReference>
<evidence type="ECO:0000259" key="3">
    <source>
        <dbReference type="PROSITE" id="PS51781"/>
    </source>
</evidence>
<sequence length="270" mass="30044">MFNYPFTMKWLSPILLSMAMMLPCYALAAEPTSIPERDTTVDSYQDTNTAATLTIDVPFIELHSGPSAGYPVVHVVEQSEEVTVLVKRTAWIKVRDKRGVEGWFHEDDLFGFSQHGQAVEQTQLGIDAYLSRDWEAGVMYGDFEGANLYTIQIGYVFTPVFSAEISAGKALGSISDSDLFEAMLISHPFPEWVVSPYIGVGGGIIKTSPHSVIADSQSRENTLMSAAAGLKYHLGRNFILRAEYKFSLALTDRDENEQLQSWQLGFSVFF</sequence>
<evidence type="ECO:0000256" key="2">
    <source>
        <dbReference type="SAM" id="SignalP"/>
    </source>
</evidence>
<keyword evidence="5" id="KW-1185">Reference proteome</keyword>
<feature type="signal peptide" evidence="2">
    <location>
        <begin position="1"/>
        <end position="28"/>
    </location>
</feature>
<accession>A0ABM6JGQ5</accession>
<evidence type="ECO:0000313" key="5">
    <source>
        <dbReference type="Proteomes" id="UP000191820"/>
    </source>
</evidence>
<dbReference type="EMBL" id="CP020472">
    <property type="protein sequence ID" value="ARD21367.1"/>
    <property type="molecule type" value="Genomic_DNA"/>
</dbReference>
<dbReference type="InterPro" id="IPR027385">
    <property type="entry name" value="Beta-barrel_OMP"/>
</dbReference>
<dbReference type="InterPro" id="IPR003646">
    <property type="entry name" value="SH3-like_bac-type"/>
</dbReference>
<dbReference type="Gene3D" id="2.30.30.40">
    <property type="entry name" value="SH3 Domains"/>
    <property type="match status" value="1"/>
</dbReference>
<dbReference type="Pfam" id="PF08239">
    <property type="entry name" value="SH3_3"/>
    <property type="match status" value="1"/>
</dbReference>
<dbReference type="InterPro" id="IPR011250">
    <property type="entry name" value="OMP/PagP_B-barrel"/>
</dbReference>
<reference evidence="4 5" key="1">
    <citation type="submission" date="2017-03" db="EMBL/GenBank/DDBJ databases">
        <title>Genome sequencing of Shewanella japonica KCTC 22435.</title>
        <authorList>
            <person name="Kim K.M."/>
        </authorList>
    </citation>
    <scope>NUCLEOTIDE SEQUENCE [LARGE SCALE GENOMIC DNA]</scope>
    <source>
        <strain evidence="4 5">KCTC 22435</strain>
    </source>
</reference>
<gene>
    <name evidence="4" type="ORF">SJ2017_1036</name>
</gene>
<protein>
    <recommendedName>
        <fullName evidence="3">SH3b domain-containing protein</fullName>
    </recommendedName>
</protein>
<organism evidence="4 5">
    <name type="scientific">Shewanella japonica</name>
    <dbReference type="NCBI Taxonomy" id="93973"/>
    <lineage>
        <taxon>Bacteria</taxon>
        <taxon>Pseudomonadati</taxon>
        <taxon>Pseudomonadota</taxon>
        <taxon>Gammaproteobacteria</taxon>
        <taxon>Alteromonadales</taxon>
        <taxon>Shewanellaceae</taxon>
        <taxon>Shewanella</taxon>
    </lineage>
</organism>
<dbReference type="RefSeq" id="WP_080915108.1">
    <property type="nucleotide sequence ID" value="NZ_CP020472.1"/>
</dbReference>
<keyword evidence="1 2" id="KW-0732">Signal</keyword>
<evidence type="ECO:0000256" key="1">
    <source>
        <dbReference type="ARBA" id="ARBA00022729"/>
    </source>
</evidence>
<feature type="chain" id="PRO_5045900810" description="SH3b domain-containing protein" evidence="2">
    <location>
        <begin position="29"/>
        <end position="270"/>
    </location>
</feature>
<dbReference type="SUPFAM" id="SSF56925">
    <property type="entry name" value="OMPA-like"/>
    <property type="match status" value="1"/>
</dbReference>
<feature type="domain" description="SH3b" evidence="3">
    <location>
        <begin position="50"/>
        <end position="113"/>
    </location>
</feature>